<gene>
    <name evidence="2" type="ORF">C1SCF055_LOCUS13561</name>
</gene>
<dbReference type="EMBL" id="CAMXCT020001057">
    <property type="protein sequence ID" value="CAL1139566.1"/>
    <property type="molecule type" value="Genomic_DNA"/>
</dbReference>
<dbReference type="AlphaFoldDB" id="A0A9P1C734"/>
<evidence type="ECO:0000313" key="4">
    <source>
        <dbReference type="Proteomes" id="UP001152797"/>
    </source>
</evidence>
<reference evidence="3" key="2">
    <citation type="submission" date="2024-04" db="EMBL/GenBank/DDBJ databases">
        <authorList>
            <person name="Chen Y."/>
            <person name="Shah S."/>
            <person name="Dougan E. K."/>
            <person name="Thang M."/>
            <person name="Chan C."/>
        </authorList>
    </citation>
    <scope>NUCLEOTIDE SEQUENCE [LARGE SCALE GENOMIC DNA]</scope>
</reference>
<protein>
    <submittedName>
        <fullName evidence="2">Uncharacterized protein</fullName>
    </submittedName>
</protein>
<sequence length="67" mass="6815">MAMTLAASMRVPAEGAALIQSSQPELGLGPGVGPLDSPVTRGRSAEIRESPPPSAFKEKAGSGWRPG</sequence>
<reference evidence="2" key="1">
    <citation type="submission" date="2022-10" db="EMBL/GenBank/DDBJ databases">
        <authorList>
            <person name="Chen Y."/>
            <person name="Dougan E. K."/>
            <person name="Chan C."/>
            <person name="Rhodes N."/>
            <person name="Thang M."/>
        </authorList>
    </citation>
    <scope>NUCLEOTIDE SEQUENCE</scope>
</reference>
<keyword evidence="4" id="KW-1185">Reference proteome</keyword>
<evidence type="ECO:0000256" key="1">
    <source>
        <dbReference type="SAM" id="MobiDB-lite"/>
    </source>
</evidence>
<comment type="caution">
    <text evidence="2">The sequence shown here is derived from an EMBL/GenBank/DDBJ whole genome shotgun (WGS) entry which is preliminary data.</text>
</comment>
<organism evidence="2">
    <name type="scientific">Cladocopium goreaui</name>
    <dbReference type="NCBI Taxonomy" id="2562237"/>
    <lineage>
        <taxon>Eukaryota</taxon>
        <taxon>Sar</taxon>
        <taxon>Alveolata</taxon>
        <taxon>Dinophyceae</taxon>
        <taxon>Suessiales</taxon>
        <taxon>Symbiodiniaceae</taxon>
        <taxon>Cladocopium</taxon>
    </lineage>
</organism>
<dbReference type="EMBL" id="CAMXCT010001057">
    <property type="protein sequence ID" value="CAI3986191.1"/>
    <property type="molecule type" value="Genomic_DNA"/>
</dbReference>
<dbReference type="EMBL" id="CAMXCT030001057">
    <property type="protein sequence ID" value="CAL4773503.1"/>
    <property type="molecule type" value="Genomic_DNA"/>
</dbReference>
<evidence type="ECO:0000313" key="3">
    <source>
        <dbReference type="EMBL" id="CAL1139566.1"/>
    </source>
</evidence>
<dbReference type="Proteomes" id="UP001152797">
    <property type="component" value="Unassembled WGS sequence"/>
</dbReference>
<name>A0A9P1C734_9DINO</name>
<feature type="region of interest" description="Disordered" evidence="1">
    <location>
        <begin position="22"/>
        <end position="67"/>
    </location>
</feature>
<proteinExistence type="predicted"/>
<evidence type="ECO:0000313" key="2">
    <source>
        <dbReference type="EMBL" id="CAI3986191.1"/>
    </source>
</evidence>
<accession>A0A9P1C734</accession>